<organism evidence="10 11">
    <name type="scientific">Linum tenue</name>
    <dbReference type="NCBI Taxonomy" id="586396"/>
    <lineage>
        <taxon>Eukaryota</taxon>
        <taxon>Viridiplantae</taxon>
        <taxon>Streptophyta</taxon>
        <taxon>Embryophyta</taxon>
        <taxon>Tracheophyta</taxon>
        <taxon>Spermatophyta</taxon>
        <taxon>Magnoliopsida</taxon>
        <taxon>eudicotyledons</taxon>
        <taxon>Gunneridae</taxon>
        <taxon>Pentapetalae</taxon>
        <taxon>rosids</taxon>
        <taxon>fabids</taxon>
        <taxon>Malpighiales</taxon>
        <taxon>Linaceae</taxon>
        <taxon>Linum</taxon>
    </lineage>
</organism>
<dbReference type="InterPro" id="IPR009057">
    <property type="entry name" value="Homeodomain-like_sf"/>
</dbReference>
<evidence type="ECO:0000256" key="1">
    <source>
        <dbReference type="ARBA" id="ARBA00004123"/>
    </source>
</evidence>
<keyword evidence="5" id="KW-0804">Transcription</keyword>
<dbReference type="EMBL" id="CAMGYJ010000009">
    <property type="protein sequence ID" value="CAI0540452.1"/>
    <property type="molecule type" value="Genomic_DNA"/>
</dbReference>
<feature type="domain" description="HTH myb-type" evidence="9">
    <location>
        <begin position="10"/>
        <end position="66"/>
    </location>
</feature>
<evidence type="ECO:0000256" key="5">
    <source>
        <dbReference type="ARBA" id="ARBA00023163"/>
    </source>
</evidence>
<name>A0AAV0Q5E5_9ROSI</name>
<evidence type="ECO:0000313" key="11">
    <source>
        <dbReference type="Proteomes" id="UP001154282"/>
    </source>
</evidence>
<reference evidence="10" key="1">
    <citation type="submission" date="2022-08" db="EMBL/GenBank/DDBJ databases">
        <authorList>
            <person name="Gutierrez-Valencia J."/>
        </authorList>
    </citation>
    <scope>NUCLEOTIDE SEQUENCE</scope>
</reference>
<dbReference type="GO" id="GO:0003677">
    <property type="term" value="F:DNA binding"/>
    <property type="evidence" value="ECO:0007669"/>
    <property type="project" value="UniProtKB-KW"/>
</dbReference>
<accession>A0AAV0Q5E5</accession>
<dbReference type="FunFam" id="1.10.10.60:FF:000015">
    <property type="entry name" value="Transcription factor RAX3"/>
    <property type="match status" value="1"/>
</dbReference>
<dbReference type="SUPFAM" id="SSF46689">
    <property type="entry name" value="Homeodomain-like"/>
    <property type="match status" value="1"/>
</dbReference>
<dbReference type="InterPro" id="IPR001005">
    <property type="entry name" value="SANT/Myb"/>
</dbReference>
<dbReference type="PANTHER" id="PTHR47994:SF5">
    <property type="entry name" value="F14D16.11-RELATED"/>
    <property type="match status" value="1"/>
</dbReference>
<dbReference type="InterPro" id="IPR017930">
    <property type="entry name" value="Myb_dom"/>
</dbReference>
<feature type="region of interest" description="Disordered" evidence="7">
    <location>
        <begin position="179"/>
        <end position="201"/>
    </location>
</feature>
<dbReference type="GO" id="GO:0005634">
    <property type="term" value="C:nucleus"/>
    <property type="evidence" value="ECO:0007669"/>
    <property type="project" value="UniProtKB-SubCell"/>
</dbReference>
<protein>
    <submittedName>
        <fullName evidence="10">Uncharacterized protein</fullName>
    </submittedName>
</protein>
<dbReference type="Proteomes" id="UP001154282">
    <property type="component" value="Unassembled WGS sequence"/>
</dbReference>
<feature type="domain" description="HTH myb-type" evidence="9">
    <location>
        <begin position="67"/>
        <end position="122"/>
    </location>
</feature>
<proteinExistence type="predicted"/>
<evidence type="ECO:0000313" key="10">
    <source>
        <dbReference type="EMBL" id="CAI0540452.1"/>
    </source>
</evidence>
<keyword evidence="2" id="KW-0677">Repeat</keyword>
<feature type="domain" description="Myb-like" evidence="8">
    <location>
        <begin position="63"/>
        <end position="118"/>
    </location>
</feature>
<evidence type="ECO:0000256" key="6">
    <source>
        <dbReference type="ARBA" id="ARBA00023242"/>
    </source>
</evidence>
<feature type="domain" description="Myb-like" evidence="8">
    <location>
        <begin position="10"/>
        <end position="62"/>
    </location>
</feature>
<evidence type="ECO:0000256" key="4">
    <source>
        <dbReference type="ARBA" id="ARBA00023125"/>
    </source>
</evidence>
<evidence type="ECO:0000259" key="9">
    <source>
        <dbReference type="PROSITE" id="PS51294"/>
    </source>
</evidence>
<comment type="caution">
    <text evidence="10">The sequence shown here is derived from an EMBL/GenBank/DDBJ whole genome shotgun (WGS) entry which is preliminary data.</text>
</comment>
<evidence type="ECO:0000256" key="2">
    <source>
        <dbReference type="ARBA" id="ARBA00022737"/>
    </source>
</evidence>
<dbReference type="Pfam" id="PF00249">
    <property type="entry name" value="Myb_DNA-binding"/>
    <property type="match status" value="2"/>
</dbReference>
<dbReference type="FunFam" id="1.10.10.60:FF:000645">
    <property type="entry name" value="Os07g0634900 protein"/>
    <property type="match status" value="1"/>
</dbReference>
<keyword evidence="11" id="KW-1185">Reference proteome</keyword>
<dbReference type="CDD" id="cd00167">
    <property type="entry name" value="SANT"/>
    <property type="match status" value="2"/>
</dbReference>
<dbReference type="InterPro" id="IPR015495">
    <property type="entry name" value="Myb_TF_plants"/>
</dbReference>
<dbReference type="SMART" id="SM00717">
    <property type="entry name" value="SANT"/>
    <property type="match status" value="2"/>
</dbReference>
<evidence type="ECO:0000256" key="3">
    <source>
        <dbReference type="ARBA" id="ARBA00023015"/>
    </source>
</evidence>
<gene>
    <name evidence="10" type="ORF">LITE_LOCUS41691</name>
</gene>
<keyword evidence="6" id="KW-0539">Nucleus</keyword>
<comment type="subcellular location">
    <subcellularLocation>
        <location evidence="1">Nucleus</location>
    </subcellularLocation>
</comment>
<dbReference type="AlphaFoldDB" id="A0AAV0Q5E5"/>
<dbReference type="PROSITE" id="PS50090">
    <property type="entry name" value="MYB_LIKE"/>
    <property type="match status" value="2"/>
</dbReference>
<dbReference type="Gene3D" id="1.10.10.60">
    <property type="entry name" value="Homeodomain-like"/>
    <property type="match status" value="2"/>
</dbReference>
<dbReference type="PANTHER" id="PTHR47994">
    <property type="entry name" value="F14D16.11-RELATED"/>
    <property type="match status" value="1"/>
</dbReference>
<keyword evidence="3" id="KW-0805">Transcription regulation</keyword>
<dbReference type="PROSITE" id="PS51294">
    <property type="entry name" value="HTH_MYB"/>
    <property type="match status" value="2"/>
</dbReference>
<sequence>MVRPPACCGNANLRRGLWTPEEDAKILAYVSKHGTGNWTSIPKKAGLRRCGKSCRLRWNNYLRPDLNHESFTQQEEEMIVRLHAAIGSRFCFCRWSIIAQQLPGRTDNDVKNHWNTKLRKKLSEMGIDPVTHKPFSQILADYGNINGGLSRPSAASAAATRSSIGSLSRDLKNVAHLFVSNNNNNNHPDQHQQHNYSSLPPQSSITAAAHFMEQPEEILPITTECFVGNKGEGRGGEEEEESMDLMDQLQAIKLVTEAAAAAAAGGETNYYNDDEGMAAVGGSPFPSSSSSSSTCSTAAAAAAEMKKSATTTTTATTPPLSFSWRDFLLEDDDAGGGAQFPPENDGDLNVNNGEFSSSGDQQSLAAAAGEGGMSRGVIGCSNSGSADGGGYANVSSFVEAILNEDERRDVFLDFPNLLQDPTYYH</sequence>
<evidence type="ECO:0000259" key="8">
    <source>
        <dbReference type="PROSITE" id="PS50090"/>
    </source>
</evidence>
<keyword evidence="4" id="KW-0238">DNA-binding</keyword>
<evidence type="ECO:0000256" key="7">
    <source>
        <dbReference type="SAM" id="MobiDB-lite"/>
    </source>
</evidence>